<accession>A0A7R8W808</accession>
<evidence type="ECO:0000313" key="2">
    <source>
        <dbReference type="EMBL" id="CAD7223982.1"/>
    </source>
</evidence>
<dbReference type="Gene3D" id="3.30.530.20">
    <property type="match status" value="1"/>
</dbReference>
<gene>
    <name evidence="2" type="ORF">CTOB1V02_LOCUS1954</name>
</gene>
<feature type="region of interest" description="Disordered" evidence="1">
    <location>
        <begin position="250"/>
        <end position="274"/>
    </location>
</feature>
<sequence>MRQFKDSLNARWQLVQEDELTGIKIFQLQHQNGTLASLMANATSEHPPELFFKEFYSRAEQIPEWTDIVTISRKLKQVDPRTRVIFQNLKAKAPVPLADREFLILQRAEANFVANEGLSYTVAYRGIDYKSPLIPKRAPGVKRNSTDAPGRNTAAAALNSEHRSSSSELGTPQQQLGTRNTAAAARNSEHRSSSSELGTPQHHDFGGGTRNTAQERDTIIDAYVPVMTLGAIALITLLAKTKAPRKLIHPHPAGQHGANKGTFEVRACTPGAKD</sequence>
<organism evidence="2">
    <name type="scientific">Cyprideis torosa</name>
    <dbReference type="NCBI Taxonomy" id="163714"/>
    <lineage>
        <taxon>Eukaryota</taxon>
        <taxon>Metazoa</taxon>
        <taxon>Ecdysozoa</taxon>
        <taxon>Arthropoda</taxon>
        <taxon>Crustacea</taxon>
        <taxon>Oligostraca</taxon>
        <taxon>Ostracoda</taxon>
        <taxon>Podocopa</taxon>
        <taxon>Podocopida</taxon>
        <taxon>Cytherocopina</taxon>
        <taxon>Cytheroidea</taxon>
        <taxon>Cytherideidae</taxon>
        <taxon>Cyprideis</taxon>
    </lineage>
</organism>
<feature type="compositionally biased region" description="Polar residues" evidence="1">
    <location>
        <begin position="166"/>
        <end position="181"/>
    </location>
</feature>
<proteinExistence type="predicted"/>
<evidence type="ECO:0000256" key="1">
    <source>
        <dbReference type="SAM" id="MobiDB-lite"/>
    </source>
</evidence>
<reference evidence="2" key="1">
    <citation type="submission" date="2020-11" db="EMBL/GenBank/DDBJ databases">
        <authorList>
            <person name="Tran Van P."/>
        </authorList>
    </citation>
    <scope>NUCLEOTIDE SEQUENCE</scope>
</reference>
<dbReference type="SUPFAM" id="SSF55961">
    <property type="entry name" value="Bet v1-like"/>
    <property type="match status" value="1"/>
</dbReference>
<name>A0A7R8W808_9CRUS</name>
<protein>
    <submittedName>
        <fullName evidence="2">Uncharacterized protein</fullName>
    </submittedName>
</protein>
<dbReference type="InterPro" id="IPR023393">
    <property type="entry name" value="START-like_dom_sf"/>
</dbReference>
<dbReference type="AlphaFoldDB" id="A0A7R8W808"/>
<dbReference type="EMBL" id="OB660285">
    <property type="protein sequence ID" value="CAD7223982.1"/>
    <property type="molecule type" value="Genomic_DNA"/>
</dbReference>
<feature type="region of interest" description="Disordered" evidence="1">
    <location>
        <begin position="157"/>
        <end position="213"/>
    </location>
</feature>